<dbReference type="Pfam" id="PF20283">
    <property type="entry name" value="CTD7"/>
    <property type="match status" value="1"/>
</dbReference>
<evidence type="ECO:0000259" key="1">
    <source>
        <dbReference type="Pfam" id="PF20283"/>
    </source>
</evidence>
<reference evidence="3" key="1">
    <citation type="submission" date="2021-07" db="EMBL/GenBank/DDBJ databases">
        <title>Complete genome sequencing of a Clostridium isolate.</title>
        <authorList>
            <person name="Ueki A."/>
            <person name="Tonouchi A."/>
        </authorList>
    </citation>
    <scope>NUCLEOTIDE SEQUENCE [LARGE SCALE GENOMIC DNA]</scope>
    <source>
        <strain evidence="3">C5S11</strain>
    </source>
</reference>
<accession>A0ABM7TA22</accession>
<feature type="domain" description="ABC-three component systems C-terminal" evidence="1">
    <location>
        <begin position="257"/>
        <end position="373"/>
    </location>
</feature>
<evidence type="ECO:0000313" key="2">
    <source>
        <dbReference type="EMBL" id="BCZ45804.1"/>
    </source>
</evidence>
<evidence type="ECO:0000313" key="3">
    <source>
        <dbReference type="Proteomes" id="UP000824633"/>
    </source>
</evidence>
<gene>
    <name evidence="2" type="ORF">psyc5s11_18710</name>
</gene>
<dbReference type="RefSeq" id="WP_224037357.1">
    <property type="nucleotide sequence ID" value="NZ_AP024849.1"/>
</dbReference>
<proteinExistence type="predicted"/>
<keyword evidence="3" id="KW-1185">Reference proteome</keyword>
<sequence length="378" mass="44547">MATNDNTLKTLGFIYQTYIGLIKCLEMKENDTVVIENLGDVTKISAKGNSEQIEVKHHLESKSISDRSDEIWNTVWNWYNNFDEYKNIDEFILFTTANLSDNSVFKDWEIQDENNKYDTFKNIGVKPRDKEESFRNTYNKIFNSKHEINKLKGVLNRFKILSKQETIKTIINKYELTTFKFLSEKIIMEEFVASLIGILLTIPIKAKDWTISYKEFDTIFKEYSKRFAVDSNIPLPMEFENYEVTQDENNTIKCKRFVEEINNIDLKDEVADAINNYCRTYKTIIGYFNNNTVKSKDLNDYKGDLTKTLNFRRKSYKVECQNDDNRLMPKSQKLYFDAMELDTRNLNGVSNNRSFFQAGVIHIIVDEGELRWYVGDKK</sequence>
<name>A0ABM7TA22_9CLOT</name>
<dbReference type="Proteomes" id="UP000824633">
    <property type="component" value="Chromosome"/>
</dbReference>
<dbReference type="InterPro" id="IPR046913">
    <property type="entry name" value="ABC-3C_CTD7"/>
</dbReference>
<dbReference type="EMBL" id="AP024849">
    <property type="protein sequence ID" value="BCZ45804.1"/>
    <property type="molecule type" value="Genomic_DNA"/>
</dbReference>
<protein>
    <recommendedName>
        <fullName evidence="1">ABC-three component systems C-terminal domain-containing protein</fullName>
    </recommendedName>
</protein>
<organism evidence="2 3">
    <name type="scientific">Clostridium gelidum</name>
    <dbReference type="NCBI Taxonomy" id="704125"/>
    <lineage>
        <taxon>Bacteria</taxon>
        <taxon>Bacillati</taxon>
        <taxon>Bacillota</taxon>
        <taxon>Clostridia</taxon>
        <taxon>Eubacteriales</taxon>
        <taxon>Clostridiaceae</taxon>
        <taxon>Clostridium</taxon>
    </lineage>
</organism>